<keyword evidence="6 9" id="KW-0238">DNA-binding</keyword>
<dbReference type="InterPro" id="IPR002104">
    <property type="entry name" value="Integrase_catalytic"/>
</dbReference>
<dbReference type="InterPro" id="IPR050090">
    <property type="entry name" value="Tyrosine_recombinase_XerCD"/>
</dbReference>
<evidence type="ECO:0000256" key="8">
    <source>
        <dbReference type="ARBA" id="ARBA00023306"/>
    </source>
</evidence>
<evidence type="ECO:0000256" key="7">
    <source>
        <dbReference type="ARBA" id="ARBA00023172"/>
    </source>
</evidence>
<dbReference type="PROSITE" id="PS51900">
    <property type="entry name" value="CB"/>
    <property type="match status" value="1"/>
</dbReference>
<gene>
    <name evidence="13" type="ORF">FYJ87_06040</name>
</gene>
<dbReference type="PROSITE" id="PS51257">
    <property type="entry name" value="PROKAR_LIPOPROTEIN"/>
    <property type="match status" value="1"/>
</dbReference>
<evidence type="ECO:0000256" key="10">
    <source>
        <dbReference type="SAM" id="MobiDB-lite"/>
    </source>
</evidence>
<accession>A0A5D4FVD2</accession>
<feature type="domain" description="Tyr recombinase" evidence="11">
    <location>
        <begin position="132"/>
        <end position="344"/>
    </location>
</feature>
<dbReference type="InterPro" id="IPR011010">
    <property type="entry name" value="DNA_brk_join_enz"/>
</dbReference>
<dbReference type="Proteomes" id="UP000324726">
    <property type="component" value="Unassembled WGS sequence"/>
</dbReference>
<dbReference type="GO" id="GO:0003677">
    <property type="term" value="F:DNA binding"/>
    <property type="evidence" value="ECO:0007669"/>
    <property type="project" value="UniProtKB-UniRule"/>
</dbReference>
<dbReference type="InterPro" id="IPR013762">
    <property type="entry name" value="Integrase-like_cat_sf"/>
</dbReference>
<dbReference type="InterPro" id="IPR010998">
    <property type="entry name" value="Integrase_recombinase_N"/>
</dbReference>
<evidence type="ECO:0000256" key="6">
    <source>
        <dbReference type="ARBA" id="ARBA00023125"/>
    </source>
</evidence>
<keyword evidence="7" id="KW-0233">DNA recombination</keyword>
<dbReference type="SUPFAM" id="SSF56349">
    <property type="entry name" value="DNA breaking-rejoining enzymes"/>
    <property type="match status" value="1"/>
</dbReference>
<evidence type="ECO:0000256" key="2">
    <source>
        <dbReference type="ARBA" id="ARBA00022490"/>
    </source>
</evidence>
<keyword evidence="4" id="KW-0159">Chromosome partition</keyword>
<dbReference type="EMBL" id="VSZI01000001">
    <property type="protein sequence ID" value="TYR20501.1"/>
    <property type="molecule type" value="Genomic_DNA"/>
</dbReference>
<feature type="region of interest" description="Disordered" evidence="10">
    <location>
        <begin position="153"/>
        <end position="181"/>
    </location>
</feature>
<dbReference type="InterPro" id="IPR044068">
    <property type="entry name" value="CB"/>
</dbReference>
<evidence type="ECO:0000256" key="1">
    <source>
        <dbReference type="ARBA" id="ARBA00004496"/>
    </source>
</evidence>
<evidence type="ECO:0000259" key="11">
    <source>
        <dbReference type="PROSITE" id="PS51898"/>
    </source>
</evidence>
<evidence type="ECO:0000313" key="13">
    <source>
        <dbReference type="EMBL" id="TYR20501.1"/>
    </source>
</evidence>
<dbReference type="Pfam" id="PF00589">
    <property type="entry name" value="Phage_integrase"/>
    <property type="match status" value="1"/>
</dbReference>
<sequence>MGKSSWEAVDLRRQLHCAATAMLSCMPKARDPQLLLEDYVDYLRYNLGRSENTIRAYQRDLTDALEGLRDIESFTLDHARDVLGYAADDGASRSRLSRLASSMKGFGKFLAQREVLPANPVSALRLPKGEKTLPRVMRSDQARTLLDGLKRDALEPPTADHDVDDAPAATQPTGEKQRRRATARRVRDWFIAELLFGTGIRVGEAEAIDVEDFDRANRLLRVTGKGNKTRVVPYGGIIDEALTHWLSHRGELAPPGNPALLVGVRGGRLNQREIRRVVDQAIRRHPELTVGHMSPHGFRHSAATAVLEGGADLRVVQELLGHASMNTTQIYTHVGAERLKAAYRQAHPRSGE</sequence>
<evidence type="ECO:0000259" key="12">
    <source>
        <dbReference type="PROSITE" id="PS51900"/>
    </source>
</evidence>
<dbReference type="Gene3D" id="1.10.443.10">
    <property type="entry name" value="Intergrase catalytic core"/>
    <property type="match status" value="1"/>
</dbReference>
<keyword evidence="5" id="KW-0229">DNA integration</keyword>
<name>A0A5D4FVD2_9CORY</name>
<dbReference type="GO" id="GO:0051301">
    <property type="term" value="P:cell division"/>
    <property type="evidence" value="ECO:0007669"/>
    <property type="project" value="UniProtKB-KW"/>
</dbReference>
<dbReference type="AlphaFoldDB" id="A0A5D4FVD2"/>
<dbReference type="Pfam" id="PF02899">
    <property type="entry name" value="Phage_int_SAM_1"/>
    <property type="match status" value="1"/>
</dbReference>
<keyword evidence="3" id="KW-0132">Cell division</keyword>
<dbReference type="InterPro" id="IPR004107">
    <property type="entry name" value="Integrase_SAM-like_N"/>
</dbReference>
<feature type="domain" description="Core-binding (CB)" evidence="12">
    <location>
        <begin position="30"/>
        <end position="111"/>
    </location>
</feature>
<dbReference type="GO" id="GO:0006310">
    <property type="term" value="P:DNA recombination"/>
    <property type="evidence" value="ECO:0007669"/>
    <property type="project" value="UniProtKB-KW"/>
</dbReference>
<dbReference type="PROSITE" id="PS51898">
    <property type="entry name" value="TYR_RECOMBINASE"/>
    <property type="match status" value="1"/>
</dbReference>
<evidence type="ECO:0000256" key="5">
    <source>
        <dbReference type="ARBA" id="ARBA00022908"/>
    </source>
</evidence>
<evidence type="ECO:0000256" key="4">
    <source>
        <dbReference type="ARBA" id="ARBA00022829"/>
    </source>
</evidence>
<comment type="caution">
    <text evidence="13">The sequence shown here is derived from an EMBL/GenBank/DDBJ whole genome shotgun (WGS) entry which is preliminary data.</text>
</comment>
<evidence type="ECO:0000256" key="3">
    <source>
        <dbReference type="ARBA" id="ARBA00022618"/>
    </source>
</evidence>
<dbReference type="PANTHER" id="PTHR30349">
    <property type="entry name" value="PHAGE INTEGRASE-RELATED"/>
    <property type="match status" value="1"/>
</dbReference>
<dbReference type="GO" id="GO:0007059">
    <property type="term" value="P:chromosome segregation"/>
    <property type="evidence" value="ECO:0007669"/>
    <property type="project" value="UniProtKB-KW"/>
</dbReference>
<dbReference type="GO" id="GO:0015074">
    <property type="term" value="P:DNA integration"/>
    <property type="evidence" value="ECO:0007669"/>
    <property type="project" value="UniProtKB-KW"/>
</dbReference>
<dbReference type="Gene3D" id="1.10.150.130">
    <property type="match status" value="1"/>
</dbReference>
<keyword evidence="8" id="KW-0131">Cell cycle</keyword>
<proteinExistence type="predicted"/>
<reference evidence="13 14" key="1">
    <citation type="submission" date="2019-08" db="EMBL/GenBank/DDBJ databases">
        <title>Draft genome of C. urealyticum strain VH4248.</title>
        <authorList>
            <person name="Navas J."/>
        </authorList>
    </citation>
    <scope>NUCLEOTIDE SEQUENCE [LARGE SCALE GENOMIC DNA]</scope>
    <source>
        <strain evidence="13 14">VH4248</strain>
    </source>
</reference>
<evidence type="ECO:0000256" key="9">
    <source>
        <dbReference type="PROSITE-ProRule" id="PRU01248"/>
    </source>
</evidence>
<evidence type="ECO:0000313" key="14">
    <source>
        <dbReference type="Proteomes" id="UP000324726"/>
    </source>
</evidence>
<dbReference type="SUPFAM" id="SSF47823">
    <property type="entry name" value="lambda integrase-like, N-terminal domain"/>
    <property type="match status" value="1"/>
</dbReference>
<dbReference type="PANTHER" id="PTHR30349:SF77">
    <property type="entry name" value="TYROSINE RECOMBINASE XERC"/>
    <property type="match status" value="1"/>
</dbReference>
<comment type="subcellular location">
    <subcellularLocation>
        <location evidence="1">Cytoplasm</location>
    </subcellularLocation>
</comment>
<organism evidence="13 14">
    <name type="scientific">Corynebacterium urealyticum</name>
    <dbReference type="NCBI Taxonomy" id="43771"/>
    <lineage>
        <taxon>Bacteria</taxon>
        <taxon>Bacillati</taxon>
        <taxon>Actinomycetota</taxon>
        <taxon>Actinomycetes</taxon>
        <taxon>Mycobacteriales</taxon>
        <taxon>Corynebacteriaceae</taxon>
        <taxon>Corynebacterium</taxon>
    </lineage>
</organism>
<protein>
    <submittedName>
        <fullName evidence="13">Tyrosine recombinase XerC</fullName>
    </submittedName>
</protein>
<dbReference type="GO" id="GO:0005737">
    <property type="term" value="C:cytoplasm"/>
    <property type="evidence" value="ECO:0007669"/>
    <property type="project" value="UniProtKB-SubCell"/>
</dbReference>
<keyword evidence="2" id="KW-0963">Cytoplasm</keyword>